<dbReference type="GO" id="GO:0005464">
    <property type="term" value="F:UDP-xylose transmembrane transporter activity"/>
    <property type="evidence" value="ECO:0007669"/>
    <property type="project" value="TreeGrafter"/>
</dbReference>
<keyword evidence="4 7" id="KW-0812">Transmembrane</keyword>
<evidence type="ECO:0000256" key="2">
    <source>
        <dbReference type="ARBA" id="ARBA00022448"/>
    </source>
</evidence>
<feature type="transmembrane region" description="Helical" evidence="7">
    <location>
        <begin position="34"/>
        <end position="53"/>
    </location>
</feature>
<dbReference type="Pfam" id="PF08449">
    <property type="entry name" value="UAA"/>
    <property type="match status" value="1"/>
</dbReference>
<dbReference type="Proteomes" id="UP000799537">
    <property type="component" value="Unassembled WGS sequence"/>
</dbReference>
<reference evidence="8" key="1">
    <citation type="journal article" date="2020" name="Stud. Mycol.">
        <title>101 Dothideomycetes genomes: a test case for predicting lifestyles and emergence of pathogens.</title>
        <authorList>
            <person name="Haridas S."/>
            <person name="Albert R."/>
            <person name="Binder M."/>
            <person name="Bloem J."/>
            <person name="Labutti K."/>
            <person name="Salamov A."/>
            <person name="Andreopoulos B."/>
            <person name="Baker S."/>
            <person name="Barry K."/>
            <person name="Bills G."/>
            <person name="Bluhm B."/>
            <person name="Cannon C."/>
            <person name="Castanera R."/>
            <person name="Culley D."/>
            <person name="Daum C."/>
            <person name="Ezra D."/>
            <person name="Gonzalez J."/>
            <person name="Henrissat B."/>
            <person name="Kuo A."/>
            <person name="Liang C."/>
            <person name="Lipzen A."/>
            <person name="Lutzoni F."/>
            <person name="Magnuson J."/>
            <person name="Mondo S."/>
            <person name="Nolan M."/>
            <person name="Ohm R."/>
            <person name="Pangilinan J."/>
            <person name="Park H.-J."/>
            <person name="Ramirez L."/>
            <person name="Alfaro M."/>
            <person name="Sun H."/>
            <person name="Tritt A."/>
            <person name="Yoshinaga Y."/>
            <person name="Zwiers L.-H."/>
            <person name="Turgeon B."/>
            <person name="Goodwin S."/>
            <person name="Spatafora J."/>
            <person name="Crous P."/>
            <person name="Grigoriev I."/>
        </authorList>
    </citation>
    <scope>NUCLEOTIDE SEQUENCE</scope>
    <source>
        <strain evidence="8">ATCC 36951</strain>
    </source>
</reference>
<feature type="transmembrane region" description="Helical" evidence="7">
    <location>
        <begin position="164"/>
        <end position="184"/>
    </location>
</feature>
<dbReference type="GO" id="GO:0000139">
    <property type="term" value="C:Golgi membrane"/>
    <property type="evidence" value="ECO:0007669"/>
    <property type="project" value="TreeGrafter"/>
</dbReference>
<dbReference type="SUPFAM" id="SSF103481">
    <property type="entry name" value="Multidrug resistance efflux transporter EmrE"/>
    <property type="match status" value="1"/>
</dbReference>
<keyword evidence="6 7" id="KW-0472">Membrane</keyword>
<feature type="transmembrane region" description="Helical" evidence="7">
    <location>
        <begin position="74"/>
        <end position="92"/>
    </location>
</feature>
<feature type="transmembrane region" description="Helical" evidence="7">
    <location>
        <begin position="295"/>
        <end position="316"/>
    </location>
</feature>
<feature type="transmembrane region" description="Helical" evidence="7">
    <location>
        <begin position="125"/>
        <end position="144"/>
    </location>
</feature>
<dbReference type="OrthoDB" id="999962at2759"/>
<feature type="transmembrane region" description="Helical" evidence="7">
    <location>
        <begin position="267"/>
        <end position="288"/>
    </location>
</feature>
<evidence type="ECO:0000313" key="8">
    <source>
        <dbReference type="EMBL" id="KAF2172526.1"/>
    </source>
</evidence>
<comment type="subcellular location">
    <subcellularLocation>
        <location evidence="1">Endomembrane system</location>
        <topology evidence="1">Multi-pass membrane protein</topology>
    </subcellularLocation>
</comment>
<evidence type="ECO:0000256" key="7">
    <source>
        <dbReference type="SAM" id="Phobius"/>
    </source>
</evidence>
<evidence type="ECO:0000256" key="1">
    <source>
        <dbReference type="ARBA" id="ARBA00004127"/>
    </source>
</evidence>
<dbReference type="EMBL" id="ML993581">
    <property type="protein sequence ID" value="KAF2172526.1"/>
    <property type="molecule type" value="Genomic_DNA"/>
</dbReference>
<evidence type="ECO:0000256" key="5">
    <source>
        <dbReference type="ARBA" id="ARBA00022989"/>
    </source>
</evidence>
<organism evidence="8 9">
    <name type="scientific">Zasmidium cellare ATCC 36951</name>
    <dbReference type="NCBI Taxonomy" id="1080233"/>
    <lineage>
        <taxon>Eukaryota</taxon>
        <taxon>Fungi</taxon>
        <taxon>Dikarya</taxon>
        <taxon>Ascomycota</taxon>
        <taxon>Pezizomycotina</taxon>
        <taxon>Dothideomycetes</taxon>
        <taxon>Dothideomycetidae</taxon>
        <taxon>Mycosphaerellales</taxon>
        <taxon>Mycosphaerellaceae</taxon>
        <taxon>Zasmidium</taxon>
    </lineage>
</organism>
<keyword evidence="2" id="KW-0813">Transport</keyword>
<evidence type="ECO:0008006" key="10">
    <source>
        <dbReference type="Google" id="ProtNLM"/>
    </source>
</evidence>
<dbReference type="GO" id="GO:0005789">
    <property type="term" value="C:endoplasmic reticulum membrane"/>
    <property type="evidence" value="ECO:0007669"/>
    <property type="project" value="TreeGrafter"/>
</dbReference>
<dbReference type="PANTHER" id="PTHR10778">
    <property type="entry name" value="SOLUTE CARRIER FAMILY 35 MEMBER B"/>
    <property type="match status" value="1"/>
</dbReference>
<proteinExistence type="predicted"/>
<keyword evidence="9" id="KW-1185">Reference proteome</keyword>
<dbReference type="InterPro" id="IPR013657">
    <property type="entry name" value="SCL35B1-4/HUT1"/>
</dbReference>
<gene>
    <name evidence="8" type="ORF">M409DRAFT_17758</name>
</gene>
<dbReference type="GO" id="GO:0005462">
    <property type="term" value="F:UDP-N-acetylglucosamine transmembrane transporter activity"/>
    <property type="evidence" value="ECO:0007669"/>
    <property type="project" value="TreeGrafter"/>
</dbReference>
<dbReference type="GeneID" id="54557475"/>
<protein>
    <recommendedName>
        <fullName evidence="10">Sugar phosphate transporter domain-containing protein</fullName>
    </recommendedName>
</protein>
<keyword evidence="5 7" id="KW-1133">Transmembrane helix</keyword>
<evidence type="ECO:0000256" key="6">
    <source>
        <dbReference type="ARBA" id="ARBA00023136"/>
    </source>
</evidence>
<accession>A0A6A6D4E7</accession>
<dbReference type="RefSeq" id="XP_033673415.1">
    <property type="nucleotide sequence ID" value="XM_033804203.1"/>
</dbReference>
<dbReference type="PANTHER" id="PTHR10778:SF4">
    <property type="entry name" value="NUCLEOTIDE SUGAR TRANSPORTER SLC35B4"/>
    <property type="match status" value="1"/>
</dbReference>
<name>A0A6A6D4E7_ZASCE</name>
<evidence type="ECO:0000256" key="4">
    <source>
        <dbReference type="ARBA" id="ARBA00022692"/>
    </source>
</evidence>
<keyword evidence="3" id="KW-0762">Sugar transport</keyword>
<evidence type="ECO:0000256" key="3">
    <source>
        <dbReference type="ARBA" id="ARBA00022597"/>
    </source>
</evidence>
<evidence type="ECO:0000313" key="9">
    <source>
        <dbReference type="Proteomes" id="UP000799537"/>
    </source>
</evidence>
<dbReference type="InterPro" id="IPR037185">
    <property type="entry name" value="EmrE-like"/>
</dbReference>
<dbReference type="AlphaFoldDB" id="A0A6A6D4E7"/>
<sequence>MIPAIEPVITTALIFGGCCTNVFALEAIVKLESSSGLIITLTQFVLTTGLAYLTQFEPGAPLTVRPTKVPISRWAFIAFMFFSINMLNNWAFAYNISVPVHIILRSFGSVTTMIAGALRGKHYSPLQIFSVVLLTCGVLISAWADSESKGKSMSVGSSASTWEFAQGLGILLIAQFFSAFQGAYTEDTYAMYKASWTENLFYSHVLSLPLFVPLAGTLRDQYRKLAATPHVNVRQYLADDLGGKGSLAAGDNVLELLCASVETMPQGLLFLLTNAVTQLACISGVNLLSAKSSAVTVTIVLNIRKLVSFIMSTLLFGHQLNAKMVIGSALVFGSGALYGWETSWRIPQQRKKAREAANGAVSSKEKK</sequence>